<gene>
    <name evidence="1" type="ORF">SAMN04488556_1422</name>
</gene>
<organism evidence="1 2">
    <name type="scientific">Halostagnicola kamekurae</name>
    <dbReference type="NCBI Taxonomy" id="619731"/>
    <lineage>
        <taxon>Archaea</taxon>
        <taxon>Methanobacteriati</taxon>
        <taxon>Methanobacteriota</taxon>
        <taxon>Stenosarchaea group</taxon>
        <taxon>Halobacteria</taxon>
        <taxon>Halobacteriales</taxon>
        <taxon>Natrialbaceae</taxon>
        <taxon>Halostagnicola</taxon>
    </lineage>
</organism>
<sequence>MEKAKTKIASIVVAATVIGYALYRLRSTSR</sequence>
<dbReference type="AlphaFoldDB" id="A0A1I6QPN1"/>
<dbReference type="EMBL" id="FOZS01000001">
    <property type="protein sequence ID" value="SFS54282.1"/>
    <property type="molecule type" value="Genomic_DNA"/>
</dbReference>
<dbReference type="Proteomes" id="UP000199199">
    <property type="component" value="Unassembled WGS sequence"/>
</dbReference>
<evidence type="ECO:0000313" key="1">
    <source>
        <dbReference type="EMBL" id="SFS54282.1"/>
    </source>
</evidence>
<evidence type="ECO:0000313" key="2">
    <source>
        <dbReference type="Proteomes" id="UP000199199"/>
    </source>
</evidence>
<name>A0A1I6QPN1_9EURY</name>
<proteinExistence type="predicted"/>
<accession>A0A1I6QPN1</accession>
<protein>
    <submittedName>
        <fullName evidence="1">Uncharacterized protein</fullName>
    </submittedName>
</protein>
<keyword evidence="2" id="KW-1185">Reference proteome</keyword>
<reference evidence="2" key="1">
    <citation type="submission" date="2016-10" db="EMBL/GenBank/DDBJ databases">
        <authorList>
            <person name="Varghese N."/>
            <person name="Submissions S."/>
        </authorList>
    </citation>
    <scope>NUCLEOTIDE SEQUENCE [LARGE SCALE GENOMIC DNA]</scope>
    <source>
        <strain evidence="2">DSM 22427</strain>
    </source>
</reference>